<keyword evidence="4" id="KW-1185">Reference proteome</keyword>
<dbReference type="InterPro" id="IPR006098">
    <property type="entry name" value="MMCoA_mutase_a_cat"/>
</dbReference>
<keyword evidence="1" id="KW-0413">Isomerase</keyword>
<sequence length="547" mass="61383">MEDFRSAYETWQKKVKAQIEKRPERRDSFQSTSGFEMERLYVPDRIDSAYIAKQGFPGDFPYTRGIRPTMYRGRLWTMRQYAGFGSAEETNRRFKYLLDEGQTGLSAAFDLPTQIGYDSDDAMAEGEVGKVGVAIDSLEDMEILFDDISLHEVSTSMTINAPAAVLLAMYTAVAEKQGVPPEKIRGTIQNDILKEYAARGTYIYPPAPSMRLITDIFSYCRQEAPKFNTISISGYHIREAGATAVQELAFTLSNAKAYVKAAVESGLPVDEFAPQLAFFFNGHNHFFEEAAKFRAARRMWASMMKDEFHAEDPKSMQLRFHTQVAGSTLTAQQPENNIIRVSLQALAAVLGGTQSLHTNAKDEALSLPTETSARTALRTQQIIAHESGAADTVDPLGGSYYVEALTDKLEEEALRYMDRIEEMGGAVRAVEERYVQREIQRAAYDTQKKQESGQEIVVGVNQFRTEEEPQPDLLKVDETFVAEQKARLKRLRETRDQKAVDSCLETLRETCLSGANVMYPIKEAVKVYATVGEICGVMRDIFGEYNG</sequence>
<dbReference type="OrthoDB" id="9762378at2"/>
<dbReference type="Gene3D" id="3.20.20.240">
    <property type="entry name" value="Methylmalonyl-CoA mutase"/>
    <property type="match status" value="1"/>
</dbReference>
<accession>A0A2P6MKB4</accession>
<dbReference type="InterPro" id="IPR006099">
    <property type="entry name" value="MeMalonylCoA_mutase_a/b_cat"/>
</dbReference>
<dbReference type="AlphaFoldDB" id="A0A2P6MKB4"/>
<evidence type="ECO:0000259" key="2">
    <source>
        <dbReference type="Pfam" id="PF01642"/>
    </source>
</evidence>
<gene>
    <name evidence="3" type="ORF">C6I21_02050</name>
</gene>
<comment type="caution">
    <text evidence="3">The sequence shown here is derived from an EMBL/GenBank/DDBJ whole genome shotgun (WGS) entry which is preliminary data.</text>
</comment>
<name>A0A2P6MKB4_ALKUR</name>
<dbReference type="SUPFAM" id="SSF51703">
    <property type="entry name" value="Cobalamin (vitamin B12)-dependent enzymes"/>
    <property type="match status" value="1"/>
</dbReference>
<dbReference type="GO" id="GO:0031419">
    <property type="term" value="F:cobalamin binding"/>
    <property type="evidence" value="ECO:0007669"/>
    <property type="project" value="InterPro"/>
</dbReference>
<evidence type="ECO:0000313" key="4">
    <source>
        <dbReference type="Proteomes" id="UP000243650"/>
    </source>
</evidence>
<organism evidence="3 4">
    <name type="scientific">Alkalicoccus urumqiensis</name>
    <name type="common">Bacillus urumqiensis</name>
    <dbReference type="NCBI Taxonomy" id="1548213"/>
    <lineage>
        <taxon>Bacteria</taxon>
        <taxon>Bacillati</taxon>
        <taxon>Bacillota</taxon>
        <taxon>Bacilli</taxon>
        <taxon>Bacillales</taxon>
        <taxon>Bacillaceae</taxon>
        <taxon>Alkalicoccus</taxon>
    </lineage>
</organism>
<dbReference type="Proteomes" id="UP000243650">
    <property type="component" value="Unassembled WGS sequence"/>
</dbReference>
<dbReference type="NCBIfam" id="TIGR00641">
    <property type="entry name" value="acid_CoA_mut_N"/>
    <property type="match status" value="1"/>
</dbReference>
<dbReference type="Pfam" id="PF01642">
    <property type="entry name" value="MM_CoA_mutase"/>
    <property type="match status" value="1"/>
</dbReference>
<dbReference type="InterPro" id="IPR016176">
    <property type="entry name" value="Cbl-dep_enz_cat"/>
</dbReference>
<dbReference type="EMBL" id="PVNS01000002">
    <property type="protein sequence ID" value="PRO66732.1"/>
    <property type="molecule type" value="Genomic_DNA"/>
</dbReference>
<dbReference type="RefSeq" id="WP_105957768.1">
    <property type="nucleotide sequence ID" value="NZ_PVNS01000002.1"/>
</dbReference>
<evidence type="ECO:0000313" key="3">
    <source>
        <dbReference type="EMBL" id="PRO66732.1"/>
    </source>
</evidence>
<dbReference type="GO" id="GO:0004494">
    <property type="term" value="F:methylmalonyl-CoA mutase activity"/>
    <property type="evidence" value="ECO:0007669"/>
    <property type="project" value="InterPro"/>
</dbReference>
<dbReference type="PANTHER" id="PTHR48101">
    <property type="entry name" value="METHYLMALONYL-COA MUTASE, MITOCHONDRIAL-RELATED"/>
    <property type="match status" value="1"/>
</dbReference>
<dbReference type="PANTHER" id="PTHR48101:SF1">
    <property type="entry name" value="METHYLMALONYL-COA MUTASE, LARGE SUBUNIT"/>
    <property type="match status" value="1"/>
</dbReference>
<reference evidence="3 4" key="1">
    <citation type="submission" date="2018-03" db="EMBL/GenBank/DDBJ databases">
        <title>Bacillus urumqiensis sp. nov., a moderately haloalkaliphilic bacterium isolated from a salt lake.</title>
        <authorList>
            <person name="Zhao B."/>
            <person name="Liao Z."/>
        </authorList>
    </citation>
    <scope>NUCLEOTIDE SEQUENCE [LARGE SCALE GENOMIC DNA]</scope>
    <source>
        <strain evidence="3 4">BZ-SZ-XJ18</strain>
    </source>
</reference>
<feature type="domain" description="Methylmalonyl-CoA mutase alpha/beta chain catalytic" evidence="2">
    <location>
        <begin position="31"/>
        <end position="544"/>
    </location>
</feature>
<proteinExistence type="predicted"/>
<protein>
    <submittedName>
        <fullName evidence="3">Methylmalonyl-CoA mutase</fullName>
    </submittedName>
</protein>
<evidence type="ECO:0000256" key="1">
    <source>
        <dbReference type="ARBA" id="ARBA00023235"/>
    </source>
</evidence>